<evidence type="ECO:0000313" key="2">
    <source>
        <dbReference type="EMBL" id="CAD9150902.1"/>
    </source>
</evidence>
<sequence length="107" mass="11297">MFTLSARRLNAATGEVSTVESCRDRVRQALACLARFLFLATPTTWARATLPQAICALVVIAAFIASRRAAVHGMNCDARGGGGGGGRSGLLLLEHEHVDLLAVVVNH</sequence>
<name>A0A7S1QXB4_NEODS</name>
<gene>
    <name evidence="2" type="ORF">NDES1114_LOCUS32766</name>
</gene>
<keyword evidence="1" id="KW-0812">Transmembrane</keyword>
<dbReference type="AlphaFoldDB" id="A0A7S1QXB4"/>
<keyword evidence="1" id="KW-0472">Membrane</keyword>
<dbReference type="EMBL" id="HBGF01049020">
    <property type="protein sequence ID" value="CAD9150902.1"/>
    <property type="molecule type" value="Transcribed_RNA"/>
</dbReference>
<evidence type="ECO:0000256" key="1">
    <source>
        <dbReference type="SAM" id="Phobius"/>
    </source>
</evidence>
<protein>
    <submittedName>
        <fullName evidence="2">Uncharacterized protein</fullName>
    </submittedName>
</protein>
<proteinExistence type="predicted"/>
<keyword evidence="1" id="KW-1133">Transmembrane helix</keyword>
<reference evidence="2" key="1">
    <citation type="submission" date="2021-01" db="EMBL/GenBank/DDBJ databases">
        <authorList>
            <person name="Corre E."/>
            <person name="Pelletier E."/>
            <person name="Niang G."/>
            <person name="Scheremetjew M."/>
            <person name="Finn R."/>
            <person name="Kale V."/>
            <person name="Holt S."/>
            <person name="Cochrane G."/>
            <person name="Meng A."/>
            <person name="Brown T."/>
            <person name="Cohen L."/>
        </authorList>
    </citation>
    <scope>NUCLEOTIDE SEQUENCE</scope>
    <source>
        <strain evidence="2">CCAP 1951/1</strain>
    </source>
</reference>
<accession>A0A7S1QXB4</accession>
<feature type="transmembrane region" description="Helical" evidence="1">
    <location>
        <begin position="45"/>
        <end position="65"/>
    </location>
</feature>
<organism evidence="2">
    <name type="scientific">Neobodo designis</name>
    <name type="common">Flagellated protozoan</name>
    <name type="synonym">Bodo designis</name>
    <dbReference type="NCBI Taxonomy" id="312471"/>
    <lineage>
        <taxon>Eukaryota</taxon>
        <taxon>Discoba</taxon>
        <taxon>Euglenozoa</taxon>
        <taxon>Kinetoplastea</taxon>
        <taxon>Metakinetoplastina</taxon>
        <taxon>Neobodonida</taxon>
        <taxon>Neobodo</taxon>
    </lineage>
</organism>